<dbReference type="Proteomes" id="UP000000438">
    <property type="component" value="Chromosome"/>
</dbReference>
<reference evidence="3 4" key="1">
    <citation type="journal article" date="2004" name="Proc. Natl. Acad. Sci. U.S.A.">
        <title>Genome sequence of Picrophilus torridus and its implications for life around pH 0.</title>
        <authorList>
            <person name="Futterer O."/>
            <person name="Angelov A."/>
            <person name="Liesegang H."/>
            <person name="Gottschalk G."/>
            <person name="Schleper C."/>
            <person name="Schepers B."/>
            <person name="Dock C."/>
            <person name="Antranikian G."/>
            <person name="Liebl W."/>
        </authorList>
    </citation>
    <scope>NUCLEOTIDE SEQUENCE [LARGE SCALE GENOMIC DNA]</scope>
    <source>
        <strain evidence="4">ATCC 700027 / DSM 9790 / JCM 10055 / NBRC 100828</strain>
    </source>
</reference>
<accession>Q6L2M0</accession>
<dbReference type="GeneID" id="2845214"/>
<organism evidence="3 4">
    <name type="scientific">Picrophilus torridus (strain ATCC 700027 / DSM 9790 / JCM 10055 / NBRC 100828 / KAW 2/3)</name>
    <dbReference type="NCBI Taxonomy" id="1122961"/>
    <lineage>
        <taxon>Archaea</taxon>
        <taxon>Methanobacteriati</taxon>
        <taxon>Thermoplasmatota</taxon>
        <taxon>Thermoplasmata</taxon>
        <taxon>Thermoplasmatales</taxon>
        <taxon>Picrophilaceae</taxon>
        <taxon>Picrophilus</taxon>
    </lineage>
</organism>
<dbReference type="PANTHER" id="PTHR34512:SF30">
    <property type="entry name" value="OUTER MEMBRANE PROTEIN ASSEMBLY FACTOR BAMB"/>
    <property type="match status" value="1"/>
</dbReference>
<dbReference type="Gene3D" id="2.130.10.10">
    <property type="entry name" value="YVTN repeat-like/Quinoprotein amine dehydrogenase"/>
    <property type="match status" value="1"/>
</dbReference>
<dbReference type="InterPro" id="IPR011047">
    <property type="entry name" value="Quinoprotein_ADH-like_sf"/>
</dbReference>
<dbReference type="KEGG" id="pto:PTO0197"/>
<dbReference type="RefSeq" id="WP_011176998.1">
    <property type="nucleotide sequence ID" value="NC_005877.1"/>
</dbReference>
<evidence type="ECO:0000259" key="2">
    <source>
        <dbReference type="Pfam" id="PF13360"/>
    </source>
</evidence>
<dbReference type="HOGENOM" id="CLU_560990_0_0_2"/>
<dbReference type="EMBL" id="AE017261">
    <property type="protein sequence ID" value="AAT42782.1"/>
    <property type="molecule type" value="Genomic_DNA"/>
</dbReference>
<evidence type="ECO:0000256" key="1">
    <source>
        <dbReference type="SAM" id="Phobius"/>
    </source>
</evidence>
<dbReference type="Pfam" id="PF13360">
    <property type="entry name" value="PQQ_2"/>
    <property type="match status" value="1"/>
</dbReference>
<dbReference type="InterPro" id="IPR018391">
    <property type="entry name" value="PQQ_b-propeller_rpt"/>
</dbReference>
<dbReference type="AlphaFoldDB" id="Q6L2M0"/>
<evidence type="ECO:0000313" key="3">
    <source>
        <dbReference type="EMBL" id="AAT42782.1"/>
    </source>
</evidence>
<feature type="transmembrane region" description="Helical" evidence="1">
    <location>
        <begin position="12"/>
        <end position="30"/>
    </location>
</feature>
<keyword evidence="1" id="KW-1133">Transmembrane helix</keyword>
<dbReference type="eggNOG" id="arCOG02556">
    <property type="taxonomic scope" value="Archaea"/>
</dbReference>
<dbReference type="PaxDb" id="263820-PTO0197"/>
<dbReference type="SMART" id="SM00564">
    <property type="entry name" value="PQQ"/>
    <property type="match status" value="6"/>
</dbReference>
<dbReference type="OrthoDB" id="145878at2157"/>
<dbReference type="InterPro" id="IPR015943">
    <property type="entry name" value="WD40/YVTN_repeat-like_dom_sf"/>
</dbReference>
<name>Q6L2M0_PICTO</name>
<dbReference type="Gene3D" id="2.40.128.630">
    <property type="match status" value="1"/>
</dbReference>
<dbReference type="STRING" id="263820.PTO0197"/>
<dbReference type="InParanoid" id="Q6L2M0"/>
<sequence>MSDQTRLRIINRFLVFLCSVLIIVAGYYYIEYEDLGKDQGSKVSGPFHYFDIFIHGATSQFQGNDGHVYLYTGKIGNFAYNARDAIIVNPTYYNGEILIDLTSMSNCTGGLLALNASNGHELWCTFFPNQVMTQPIVHGNLAFVGLGNNKFQSSSIRGTGINYIAAVNITNGNIAWKFFTTGEDMPTPVYYNGLIIEPTGGDIVYGLNASTGSAVWSTSIPSYVSMSSPAILNGIIYFGGANPYIFYAINATNGNIVWEEPVSATGGLDDDSPVIFGNSVVTGYTETMINGTFQMFEISFNITNGAINWITNLGFGNQPAMPPIEDPPQTVFKNMILDEPTASNYLYAINPFNGSIIWKFYTGMDDSNANIYRGMIFTVNYTGEMFILNYNGHLIKKINTGIPLGPGNIIFVGKHEIIYGMNGEIKSMYIPLKFRFHHF</sequence>
<feature type="domain" description="Pyrrolo-quinoline quinone repeat" evidence="2">
    <location>
        <begin position="163"/>
        <end position="313"/>
    </location>
</feature>
<gene>
    <name evidence="3" type="ordered locus">PTO0197</name>
</gene>
<keyword evidence="1" id="KW-0472">Membrane</keyword>
<protein>
    <submittedName>
        <fullName evidence="3">Quinoprotein dehydrogenase</fullName>
    </submittedName>
</protein>
<keyword evidence="1" id="KW-0812">Transmembrane</keyword>
<evidence type="ECO:0000313" key="4">
    <source>
        <dbReference type="Proteomes" id="UP000000438"/>
    </source>
</evidence>
<proteinExistence type="predicted"/>
<dbReference type="PANTHER" id="PTHR34512">
    <property type="entry name" value="CELL SURFACE PROTEIN"/>
    <property type="match status" value="1"/>
</dbReference>
<dbReference type="SUPFAM" id="SSF50998">
    <property type="entry name" value="Quinoprotein alcohol dehydrogenase-like"/>
    <property type="match status" value="1"/>
</dbReference>
<dbReference type="InterPro" id="IPR002372">
    <property type="entry name" value="PQQ_rpt_dom"/>
</dbReference>